<dbReference type="AlphaFoldDB" id="A0A4Z0R7S5"/>
<dbReference type="OrthoDB" id="1799483at2"/>
<keyword evidence="2" id="KW-1185">Reference proteome</keyword>
<dbReference type="EMBL" id="SPQQ01000004">
    <property type="protein sequence ID" value="TGE37646.1"/>
    <property type="molecule type" value="Genomic_DNA"/>
</dbReference>
<comment type="caution">
    <text evidence="1">The sequence shown here is derived from an EMBL/GenBank/DDBJ whole genome shotgun (WGS) entry which is preliminary data.</text>
</comment>
<dbReference type="Proteomes" id="UP000298460">
    <property type="component" value="Unassembled WGS sequence"/>
</dbReference>
<evidence type="ECO:0000313" key="1">
    <source>
        <dbReference type="EMBL" id="TGE37646.1"/>
    </source>
</evidence>
<gene>
    <name evidence="1" type="ORF">E4K67_12995</name>
</gene>
<protein>
    <submittedName>
        <fullName evidence="1">Uncharacterized protein</fullName>
    </submittedName>
</protein>
<dbReference type="RefSeq" id="WP_135547362.1">
    <property type="nucleotide sequence ID" value="NZ_SPQQ01000004.1"/>
</dbReference>
<evidence type="ECO:0000313" key="2">
    <source>
        <dbReference type="Proteomes" id="UP000298460"/>
    </source>
</evidence>
<name>A0A4Z0R7S5_9FIRM</name>
<accession>A0A4Z0R7S5</accession>
<proteinExistence type="predicted"/>
<sequence>MKPLIKIKQCPIFSATKLGVKENCVNCLNWIGQHCGEKGELKENYEDTAKFKAWDRMMRSNRGVKMD</sequence>
<organism evidence="1 2">
    <name type="scientific">Desulfosporosinus fructosivorans</name>
    <dbReference type="NCBI Taxonomy" id="2018669"/>
    <lineage>
        <taxon>Bacteria</taxon>
        <taxon>Bacillati</taxon>
        <taxon>Bacillota</taxon>
        <taxon>Clostridia</taxon>
        <taxon>Eubacteriales</taxon>
        <taxon>Desulfitobacteriaceae</taxon>
        <taxon>Desulfosporosinus</taxon>
    </lineage>
</organism>
<reference evidence="1 2" key="1">
    <citation type="submission" date="2019-03" db="EMBL/GenBank/DDBJ databases">
        <title>Draft Genome Sequence of Desulfosporosinus fructosivorans Strain 63.6F, Isolated from Marine Sediment in the Baltic Sea.</title>
        <authorList>
            <person name="Hausmann B."/>
            <person name="Vandieken V."/>
            <person name="Pjevac P."/>
            <person name="Schreck K."/>
            <person name="Herbold C.W."/>
            <person name="Loy A."/>
        </authorList>
    </citation>
    <scope>NUCLEOTIDE SEQUENCE [LARGE SCALE GENOMIC DNA]</scope>
    <source>
        <strain evidence="1 2">63.6F</strain>
    </source>
</reference>